<accession>A0ABQ6R569</accession>
<keyword evidence="2" id="KW-1185">Reference proteome</keyword>
<comment type="caution">
    <text evidence="1">The sequence shown here is derived from an EMBL/GenBank/DDBJ whole genome shotgun (WGS) entry which is preliminary data.</text>
</comment>
<reference evidence="1 2" key="1">
    <citation type="journal article" date="2024" name="Arch. Microbiol.">
        <title>Corallococcus caeni sp. nov., a novel myxobacterium isolated from activated sludge.</title>
        <authorList>
            <person name="Tomita S."/>
            <person name="Nakai R."/>
            <person name="Kuroda K."/>
            <person name="Kurashita H."/>
            <person name="Hatamoto M."/>
            <person name="Yamaguchi T."/>
            <person name="Narihiro T."/>
        </authorList>
    </citation>
    <scope>NUCLEOTIDE SEQUENCE [LARGE SCALE GENOMIC DNA]</scope>
    <source>
        <strain evidence="1 2">NO1</strain>
    </source>
</reference>
<dbReference type="EMBL" id="BTTX01000013">
    <property type="protein sequence ID" value="GMU11442.1"/>
    <property type="molecule type" value="Genomic_DNA"/>
</dbReference>
<name>A0ABQ6R569_9BACT</name>
<evidence type="ECO:0000313" key="2">
    <source>
        <dbReference type="Proteomes" id="UP001342631"/>
    </source>
</evidence>
<protein>
    <recommendedName>
        <fullName evidence="3">HNH endonuclease</fullName>
    </recommendedName>
</protein>
<sequence length="203" mass="22836">MLDSESEANMNVPQLLSASPLRVFEWATGKTDAEVVRIVLNASLFIHPSLVRRTPIMLPDCVRESNAHHPGKEKGDMSVWKGRQVKVCDNTTARVAFGRYIGRSMNGKNREVAVGWEVAHIWASVHDPQYFTAGWNMYLIPGFLRVLTEEQAQIPLFAKCLQFVAWNLFFKNPVAVPATQPPQPSSDVPEWLITFEPRFASAT</sequence>
<proteinExistence type="predicted"/>
<evidence type="ECO:0000313" key="1">
    <source>
        <dbReference type="EMBL" id="GMU11442.1"/>
    </source>
</evidence>
<organism evidence="1 2">
    <name type="scientific">Corallococcus caeni</name>
    <dbReference type="NCBI Taxonomy" id="3082388"/>
    <lineage>
        <taxon>Bacteria</taxon>
        <taxon>Pseudomonadati</taxon>
        <taxon>Myxococcota</taxon>
        <taxon>Myxococcia</taxon>
        <taxon>Myxococcales</taxon>
        <taxon>Cystobacterineae</taxon>
        <taxon>Myxococcaceae</taxon>
        <taxon>Corallococcus</taxon>
    </lineage>
</organism>
<dbReference type="Proteomes" id="UP001342631">
    <property type="component" value="Unassembled WGS sequence"/>
</dbReference>
<evidence type="ECO:0008006" key="3">
    <source>
        <dbReference type="Google" id="ProtNLM"/>
    </source>
</evidence>
<gene>
    <name evidence="1" type="ORF">ASNO1_76960</name>
</gene>